<proteinExistence type="predicted"/>
<dbReference type="PROSITE" id="PS51257">
    <property type="entry name" value="PROKAR_LIPOPROTEIN"/>
    <property type="match status" value="1"/>
</dbReference>
<dbReference type="EMBL" id="QQOH01000004">
    <property type="protein sequence ID" value="RDE18925.1"/>
    <property type="molecule type" value="Genomic_DNA"/>
</dbReference>
<organism evidence="1 2">
    <name type="scientific">Motiliproteus coralliicola</name>
    <dbReference type="NCBI Taxonomy" id="2283196"/>
    <lineage>
        <taxon>Bacteria</taxon>
        <taxon>Pseudomonadati</taxon>
        <taxon>Pseudomonadota</taxon>
        <taxon>Gammaproteobacteria</taxon>
        <taxon>Oceanospirillales</taxon>
        <taxon>Oceanospirillaceae</taxon>
        <taxon>Motiliproteus</taxon>
    </lineage>
</organism>
<evidence type="ECO:0000313" key="1">
    <source>
        <dbReference type="EMBL" id="RDE18925.1"/>
    </source>
</evidence>
<evidence type="ECO:0000313" key="2">
    <source>
        <dbReference type="Proteomes" id="UP000253769"/>
    </source>
</evidence>
<dbReference type="Proteomes" id="UP000253769">
    <property type="component" value="Unassembled WGS sequence"/>
</dbReference>
<reference evidence="1 2" key="1">
    <citation type="submission" date="2018-07" db="EMBL/GenBank/DDBJ databases">
        <title>Motiliproteus coralliicola sp. nov., a bacterium isolated from Coral.</title>
        <authorList>
            <person name="Wang G."/>
        </authorList>
    </citation>
    <scope>NUCLEOTIDE SEQUENCE [LARGE SCALE GENOMIC DNA]</scope>
    <source>
        <strain evidence="1 2">C34</strain>
    </source>
</reference>
<comment type="caution">
    <text evidence="1">The sequence shown here is derived from an EMBL/GenBank/DDBJ whole genome shotgun (WGS) entry which is preliminary data.</text>
</comment>
<sequence length="184" mass="20363">MLNRKSLIVAGLAISLAACGGKEVKPQTAAVDLNNGDMYEVHHEGRLYVFDDFDTYQSFLVVGETSYRQTFIGAGPKGETLVFGVTGKDKKKAADKIAAYNLYHGNLEAAEDFYGEMRAEGRIYVFDRLEDMKTVRTTGEAPLRYTEIGNGPKGETVVYVLRSENKKQKPVALQAAFKKHNGLM</sequence>
<dbReference type="RefSeq" id="WP_114696542.1">
    <property type="nucleotide sequence ID" value="NZ_QQOH01000004.1"/>
</dbReference>
<evidence type="ECO:0008006" key="3">
    <source>
        <dbReference type="Google" id="ProtNLM"/>
    </source>
</evidence>
<keyword evidence="2" id="KW-1185">Reference proteome</keyword>
<dbReference type="AlphaFoldDB" id="A0A369WHJ3"/>
<protein>
    <recommendedName>
        <fullName evidence="3">Lipoprotein</fullName>
    </recommendedName>
</protein>
<accession>A0A369WHJ3</accession>
<gene>
    <name evidence="1" type="ORF">DV711_15045</name>
</gene>
<name>A0A369WHJ3_9GAMM</name>
<dbReference type="OrthoDB" id="8776015at2"/>